<dbReference type="Gene3D" id="1.10.8.60">
    <property type="match status" value="1"/>
</dbReference>
<dbReference type="PROSITE" id="PS00676">
    <property type="entry name" value="SIGMA54_INTERACT_2"/>
    <property type="match status" value="1"/>
</dbReference>
<evidence type="ECO:0000256" key="8">
    <source>
        <dbReference type="ARBA" id="ARBA00023125"/>
    </source>
</evidence>
<keyword evidence="10 12" id="KW-0804">Transcription</keyword>
<keyword evidence="9 12" id="KW-0010">Activator</keyword>
<dbReference type="InterPro" id="IPR027417">
    <property type="entry name" value="P-loop_NTPase"/>
</dbReference>
<dbReference type="SMART" id="SM00065">
    <property type="entry name" value="GAF"/>
    <property type="match status" value="1"/>
</dbReference>
<keyword evidence="6 12" id="KW-0902">Two-component regulatory system</keyword>
<accession>E6W2W9</accession>
<keyword evidence="4" id="KW-0547">Nucleotide-binding</keyword>
<feature type="coiled-coil region" evidence="13">
    <location>
        <begin position="183"/>
        <end position="210"/>
    </location>
</feature>
<evidence type="ECO:0000313" key="16">
    <source>
        <dbReference type="Proteomes" id="UP000002572"/>
    </source>
</evidence>
<dbReference type="Proteomes" id="UP000002572">
    <property type="component" value="Chromosome"/>
</dbReference>
<dbReference type="SUPFAM" id="SSF55781">
    <property type="entry name" value="GAF domain-like"/>
    <property type="match status" value="1"/>
</dbReference>
<dbReference type="Gene3D" id="1.10.10.60">
    <property type="entry name" value="Homeodomain-like"/>
    <property type="match status" value="1"/>
</dbReference>
<dbReference type="GO" id="GO:0003700">
    <property type="term" value="F:DNA-binding transcription factor activity"/>
    <property type="evidence" value="ECO:0007669"/>
    <property type="project" value="UniProtKB-UniRule"/>
</dbReference>
<dbReference type="InterPro" id="IPR010113">
    <property type="entry name" value="Nif-specific_regulatory_prot"/>
</dbReference>
<dbReference type="Pfam" id="PF01590">
    <property type="entry name" value="GAF"/>
    <property type="match status" value="1"/>
</dbReference>
<dbReference type="eggNOG" id="COG3604">
    <property type="taxonomic scope" value="Bacteria"/>
</dbReference>
<evidence type="ECO:0000256" key="6">
    <source>
        <dbReference type="ARBA" id="ARBA00023012"/>
    </source>
</evidence>
<evidence type="ECO:0000256" key="10">
    <source>
        <dbReference type="ARBA" id="ARBA00023163"/>
    </source>
</evidence>
<reference evidence="15 16" key="1">
    <citation type="submission" date="2010-12" db="EMBL/GenBank/DDBJ databases">
        <title>Complete sequence of Desulfurispirillum indicum S5.</title>
        <authorList>
            <consortium name="US DOE Joint Genome Institute"/>
            <person name="Lucas S."/>
            <person name="Copeland A."/>
            <person name="Lapidus A."/>
            <person name="Cheng J.-F."/>
            <person name="Goodwin L."/>
            <person name="Pitluck S."/>
            <person name="Chertkov O."/>
            <person name="Held B."/>
            <person name="Detter J.C."/>
            <person name="Han C."/>
            <person name="Tapia R."/>
            <person name="Land M."/>
            <person name="Hauser L."/>
            <person name="Kyrpides N."/>
            <person name="Ivanova N."/>
            <person name="Mikhailova N."/>
            <person name="Haggblom M."/>
            <person name="Rauschenbach I."/>
            <person name="Bini E."/>
            <person name="Woyke T."/>
        </authorList>
    </citation>
    <scope>NUCLEOTIDE SEQUENCE [LARGE SCALE GENOMIC DNA]</scope>
    <source>
        <strain evidence="16">ATCC BAA-1389 / DSM 22839 / S5</strain>
    </source>
</reference>
<dbReference type="PRINTS" id="PR01590">
    <property type="entry name" value="HTHFIS"/>
</dbReference>
<evidence type="ECO:0000256" key="7">
    <source>
        <dbReference type="ARBA" id="ARBA00023015"/>
    </source>
</evidence>
<evidence type="ECO:0000256" key="9">
    <source>
        <dbReference type="ARBA" id="ARBA00023159"/>
    </source>
</evidence>
<dbReference type="HOGENOM" id="CLU_000445_95_2_0"/>
<evidence type="ECO:0000259" key="14">
    <source>
        <dbReference type="PROSITE" id="PS50045"/>
    </source>
</evidence>
<dbReference type="InParanoid" id="E6W2W9"/>
<dbReference type="PANTHER" id="PTHR32071">
    <property type="entry name" value="TRANSCRIPTIONAL REGULATORY PROTEIN"/>
    <property type="match status" value="1"/>
</dbReference>
<name>E6W2W9_DESIS</name>
<dbReference type="PANTHER" id="PTHR32071:SF57">
    <property type="entry name" value="C4-DICARBOXYLATE TRANSPORT TRANSCRIPTIONAL REGULATORY PROTEIN DCTD"/>
    <property type="match status" value="1"/>
</dbReference>
<evidence type="ECO:0000256" key="5">
    <source>
        <dbReference type="ARBA" id="ARBA00022840"/>
    </source>
</evidence>
<dbReference type="PROSITE" id="PS00675">
    <property type="entry name" value="SIGMA54_INTERACT_1"/>
    <property type="match status" value="1"/>
</dbReference>
<evidence type="ECO:0000256" key="12">
    <source>
        <dbReference type="RuleBase" id="RU368029"/>
    </source>
</evidence>
<evidence type="ECO:0000256" key="13">
    <source>
        <dbReference type="SAM" id="Coils"/>
    </source>
</evidence>
<dbReference type="Pfam" id="PF25601">
    <property type="entry name" value="AAA_lid_14"/>
    <property type="match status" value="1"/>
</dbReference>
<evidence type="ECO:0000256" key="2">
    <source>
        <dbReference type="ARBA" id="ARBA00011135"/>
    </source>
</evidence>
<dbReference type="NCBIfam" id="TIGR01817">
    <property type="entry name" value="nifA"/>
    <property type="match status" value="1"/>
</dbReference>
<dbReference type="CDD" id="cd00009">
    <property type="entry name" value="AAA"/>
    <property type="match status" value="1"/>
</dbReference>
<dbReference type="AlphaFoldDB" id="E6W2W9"/>
<dbReference type="InterPro" id="IPR025944">
    <property type="entry name" value="Sigma_54_int_dom_CS"/>
</dbReference>
<dbReference type="InterPro" id="IPR058031">
    <property type="entry name" value="AAA_lid_NorR"/>
</dbReference>
<dbReference type="InterPro" id="IPR009057">
    <property type="entry name" value="Homeodomain-like_sf"/>
</dbReference>
<evidence type="ECO:0000313" key="15">
    <source>
        <dbReference type="EMBL" id="ADU66794.1"/>
    </source>
</evidence>
<dbReference type="SMART" id="SM00382">
    <property type="entry name" value="AAA"/>
    <property type="match status" value="1"/>
</dbReference>
<keyword evidence="13" id="KW-0175">Coiled coil</keyword>
<keyword evidence="5" id="KW-0067">ATP-binding</keyword>
<dbReference type="Pfam" id="PF02954">
    <property type="entry name" value="HTH_8"/>
    <property type="match status" value="1"/>
</dbReference>
<gene>
    <name evidence="15" type="ordered locus">Selin_2074</name>
</gene>
<comment type="subunit">
    <text evidence="2 12">Interacts with sigma-54.</text>
</comment>
<dbReference type="GO" id="GO:0005524">
    <property type="term" value="F:ATP binding"/>
    <property type="evidence" value="ECO:0007669"/>
    <property type="project" value="UniProtKB-KW"/>
</dbReference>
<dbReference type="EMBL" id="CP002432">
    <property type="protein sequence ID" value="ADU66794.1"/>
    <property type="molecule type" value="Genomic_DNA"/>
</dbReference>
<dbReference type="InterPro" id="IPR003018">
    <property type="entry name" value="GAF"/>
</dbReference>
<dbReference type="InterPro" id="IPR025943">
    <property type="entry name" value="Sigma_54_int_dom_ATP-bd_2"/>
</dbReference>
<dbReference type="PROSITE" id="PS00688">
    <property type="entry name" value="SIGMA54_INTERACT_3"/>
    <property type="match status" value="1"/>
</dbReference>
<dbReference type="FunFam" id="3.40.50.300:FF:000006">
    <property type="entry name" value="DNA-binding transcriptional regulator NtrC"/>
    <property type="match status" value="1"/>
</dbReference>
<keyword evidence="11 12" id="KW-0535">Nitrogen fixation</keyword>
<dbReference type="Pfam" id="PF00158">
    <property type="entry name" value="Sigma54_activat"/>
    <property type="match status" value="1"/>
</dbReference>
<dbReference type="GO" id="GO:0043565">
    <property type="term" value="F:sequence-specific DNA binding"/>
    <property type="evidence" value="ECO:0007669"/>
    <property type="project" value="InterPro"/>
</dbReference>
<organism evidence="15 16">
    <name type="scientific">Desulfurispirillum indicum (strain ATCC BAA-1389 / DSM 22839 / S5)</name>
    <dbReference type="NCBI Taxonomy" id="653733"/>
    <lineage>
        <taxon>Bacteria</taxon>
        <taxon>Pseudomonadati</taxon>
        <taxon>Chrysiogenota</taxon>
        <taxon>Chrysiogenia</taxon>
        <taxon>Chrysiogenales</taxon>
        <taxon>Chrysiogenaceae</taxon>
        <taxon>Desulfurispirillum</taxon>
    </lineage>
</organism>
<evidence type="ECO:0000256" key="1">
    <source>
        <dbReference type="ARBA" id="ARBA00002167"/>
    </source>
</evidence>
<sequence length="563" mass="62544">MPATNVIDPPVSRLLQRSAPMNNRISYYKLSLDTIYEISRVLSSSYFRNNALKNVLAVLANAFNMKRGMVLLYDDAIDQLSVAVSMGISQQELEKLRYRSGEGIVGKVFKLGMPILIPDISEEPTFLNRAGRDLKDEKLSFLAVPIVGEKSRIYGVLAVDRNVGDIYSYSSEFNLLKMISSLLASFLEKIRTIEDERQKLQEEKSRLQNEVVSKFSFQGLVGQSKPMKRVFEKINMVARARSTVLIRGESGTGKEVVAKTIHFNSDRATKPFIAVNCAAIPHDLVESEMFGYEKGAFTGASGQKKGKFELADGGTIFLDEIGDIPLAAQSKLLRIIQEREVERLGGTSTIAVDVRIIAATNKNLEDEVKAGRFRLDLYYRLNVVTIFLPSLRKRKEDIPLLANHILQRLNKEYGRKLDISPAAMSALARCNYPGNIRELENCIERAALSAEGNSIQPTDVSCMRGEVCYSHIIESVLNEEFNQPAPPVGGAAGASAPAVPPAMDLPRQVAPPQAAISANEYERVLQALEEAGWVQAKAARLLGMTVRQLNYRIKKYGIELRRI</sequence>
<dbReference type="InterPro" id="IPR029016">
    <property type="entry name" value="GAF-like_dom_sf"/>
</dbReference>
<proteinExistence type="predicted"/>
<dbReference type="STRING" id="653733.Selin_2074"/>
<dbReference type="InterPro" id="IPR025662">
    <property type="entry name" value="Sigma_54_int_dom_ATP-bd_1"/>
</dbReference>
<evidence type="ECO:0000256" key="4">
    <source>
        <dbReference type="ARBA" id="ARBA00022741"/>
    </source>
</evidence>
<feature type="domain" description="Sigma-54 factor interaction" evidence="14">
    <location>
        <begin position="220"/>
        <end position="448"/>
    </location>
</feature>
<keyword evidence="16" id="KW-1185">Reference proteome</keyword>
<evidence type="ECO:0000256" key="3">
    <source>
        <dbReference type="ARBA" id="ARBA00015308"/>
    </source>
</evidence>
<dbReference type="InterPro" id="IPR002078">
    <property type="entry name" value="Sigma_54_int"/>
</dbReference>
<protein>
    <recommendedName>
        <fullName evidence="3 12">Nif-specific regulatory protein</fullName>
    </recommendedName>
</protein>
<keyword evidence="7 12" id="KW-0805">Transcription regulation</keyword>
<dbReference type="GO" id="GO:0000160">
    <property type="term" value="P:phosphorelay signal transduction system"/>
    <property type="evidence" value="ECO:0007669"/>
    <property type="project" value="UniProtKB-UniRule"/>
</dbReference>
<dbReference type="FunCoup" id="E6W2W9">
    <property type="interactions" value="108"/>
</dbReference>
<dbReference type="InterPro" id="IPR003593">
    <property type="entry name" value="AAA+_ATPase"/>
</dbReference>
<comment type="function">
    <text evidence="1 12">Required for activation of most nif operons, which are directly involved in nitrogen fixation.</text>
</comment>
<dbReference type="SUPFAM" id="SSF52540">
    <property type="entry name" value="P-loop containing nucleoside triphosphate hydrolases"/>
    <property type="match status" value="1"/>
</dbReference>
<keyword evidence="8 12" id="KW-0238">DNA-binding</keyword>
<dbReference type="PROSITE" id="PS50045">
    <property type="entry name" value="SIGMA54_INTERACT_4"/>
    <property type="match status" value="1"/>
</dbReference>
<dbReference type="Gene3D" id="3.30.450.40">
    <property type="match status" value="1"/>
</dbReference>
<evidence type="ECO:0000256" key="11">
    <source>
        <dbReference type="ARBA" id="ARBA00023231"/>
    </source>
</evidence>
<dbReference type="SUPFAM" id="SSF46689">
    <property type="entry name" value="Homeodomain-like"/>
    <property type="match status" value="1"/>
</dbReference>
<dbReference type="Gene3D" id="3.40.50.300">
    <property type="entry name" value="P-loop containing nucleotide triphosphate hydrolases"/>
    <property type="match status" value="1"/>
</dbReference>
<dbReference type="KEGG" id="din:Selin_2074"/>
<dbReference type="InterPro" id="IPR002197">
    <property type="entry name" value="HTH_Fis"/>
</dbReference>
<dbReference type="GO" id="GO:0009399">
    <property type="term" value="P:nitrogen fixation"/>
    <property type="evidence" value="ECO:0007669"/>
    <property type="project" value="UniProtKB-UniRule"/>
</dbReference>